<feature type="transmembrane region" description="Helical" evidence="1">
    <location>
        <begin position="88"/>
        <end position="108"/>
    </location>
</feature>
<feature type="transmembrane region" description="Helical" evidence="1">
    <location>
        <begin position="7"/>
        <end position="24"/>
    </location>
</feature>
<reference evidence="2 3" key="1">
    <citation type="submission" date="2018-06" db="EMBL/GenBank/DDBJ databases">
        <title>Genome conservation of Clostridium tetani.</title>
        <authorList>
            <person name="Bruggemann H."/>
            <person name="Popoff M.R."/>
        </authorList>
    </citation>
    <scope>NUCLEOTIDE SEQUENCE [LARGE SCALE GENOMIC DNA]</scope>
    <source>
        <strain evidence="2 3">2017.061</strain>
    </source>
</reference>
<protein>
    <recommendedName>
        <fullName evidence="4">DUF3796 domain-containing protein</fullName>
    </recommendedName>
</protein>
<dbReference type="EMBL" id="QMAP01000004">
    <property type="protein sequence ID" value="RXI49293.1"/>
    <property type="molecule type" value="Genomic_DNA"/>
</dbReference>
<accession>A0A4Q0VE76</accession>
<name>A0A4Q0VE76_CLOTA</name>
<keyword evidence="1" id="KW-0812">Transmembrane</keyword>
<keyword evidence="1" id="KW-0472">Membrane</keyword>
<comment type="caution">
    <text evidence="2">The sequence shown here is derived from an EMBL/GenBank/DDBJ whole genome shotgun (WGS) entry which is preliminary data.</text>
</comment>
<dbReference type="RefSeq" id="WP_129030032.1">
    <property type="nucleotide sequence ID" value="NZ_QMAP01000004.1"/>
</dbReference>
<evidence type="ECO:0008006" key="4">
    <source>
        <dbReference type="Google" id="ProtNLM"/>
    </source>
</evidence>
<evidence type="ECO:0000313" key="2">
    <source>
        <dbReference type="EMBL" id="RXI49293.1"/>
    </source>
</evidence>
<keyword evidence="1" id="KW-1133">Transmembrane helix</keyword>
<dbReference type="AlphaFoldDB" id="A0A4Q0VE76"/>
<feature type="transmembrane region" description="Helical" evidence="1">
    <location>
        <begin position="30"/>
        <end position="49"/>
    </location>
</feature>
<proteinExistence type="predicted"/>
<sequence>MIKKQFYMGFIGFLGFMSIRYFYSGNLLDLSYFGWFAFFANFIISKISGSKEDERYIEDKKAALAFIGQFAIIELFIIWCATMIMKNINFICVLLSFAYAITLNAYAIKLYIRRKIIWLNLFVI</sequence>
<evidence type="ECO:0000313" key="3">
    <source>
        <dbReference type="Proteomes" id="UP000290921"/>
    </source>
</evidence>
<feature type="transmembrane region" description="Helical" evidence="1">
    <location>
        <begin position="61"/>
        <end position="82"/>
    </location>
</feature>
<dbReference type="Proteomes" id="UP000290921">
    <property type="component" value="Unassembled WGS sequence"/>
</dbReference>
<gene>
    <name evidence="2" type="ORF">DP130_04335</name>
</gene>
<organism evidence="2 3">
    <name type="scientific">Clostridium tetani</name>
    <dbReference type="NCBI Taxonomy" id="1513"/>
    <lineage>
        <taxon>Bacteria</taxon>
        <taxon>Bacillati</taxon>
        <taxon>Bacillota</taxon>
        <taxon>Clostridia</taxon>
        <taxon>Eubacteriales</taxon>
        <taxon>Clostridiaceae</taxon>
        <taxon>Clostridium</taxon>
    </lineage>
</organism>
<evidence type="ECO:0000256" key="1">
    <source>
        <dbReference type="SAM" id="Phobius"/>
    </source>
</evidence>